<dbReference type="GO" id="GO:0005634">
    <property type="term" value="C:nucleus"/>
    <property type="evidence" value="ECO:0007669"/>
    <property type="project" value="UniProtKB-SubCell"/>
</dbReference>
<sequence length="622" mass="68367">MDDLLFASETTSGGEAAGVGSKEAAAGVNAAQEPKPSTAHTSPSKTVKRDFPSARAKKSSPLAAAATALNRLHSLYSSSLFSQQRQKRLRPAGANVPTTFRVSYWIDPFGCIGVLLFTLGLAGYRLAARHRAQDETINSYCLPVSVSAPQVRSMICFGNHAVLTSNNDILFLPTSSRIKKQALQSFITGTDHVAQTSPSQHSAVRWHQALQYFVHPAAPVPSSLLLNRANAASTSDPLLLGGPKGERKRKEKAFFAARWHTWQEAFRDVYMNFRRHSTGIISDDGSFYLCSSDFVVCFLYDTSAITKETNPPSIISLCRQHDDETESPDEIEGSIGSGKRSKLRAVMSQSNSRIRKVLHHLNVEYSMPYVNANETKREVGEFHLLEEEREANQSRSKNGSVIAPMTRAAPSQENMHGADSLLLFHGHDAVHGLYEFLINRAPMSNQDVPELYALHPFANASIQSLQVTSFGRVAGSSTGAHSEEQPSEATTLFRTEVLGFCFPSSIVKLLNVLKDEWEGVKSSNGLLAASCAENDSTTRAQDPQIAVRTYMESMSGAERLNAAKLDEQFATGATEKLEDLQQRPKRQQDLQFSKRRMEAAVVTKVDSRYAVETTTRPTVVRP</sequence>
<evidence type="ECO:0000256" key="5">
    <source>
        <dbReference type="SAM" id="MobiDB-lite"/>
    </source>
</evidence>
<evidence type="ECO:0000256" key="4">
    <source>
        <dbReference type="ARBA" id="ARBA00025806"/>
    </source>
</evidence>
<dbReference type="InterPro" id="IPR024861">
    <property type="entry name" value="Donson"/>
</dbReference>
<dbReference type="AlphaFoldDB" id="A0A9W6X1D3"/>
<reference evidence="6" key="1">
    <citation type="submission" date="2023-04" db="EMBL/GenBank/DDBJ databases">
        <title>Phytophthora lilii NBRC 32176.</title>
        <authorList>
            <person name="Ichikawa N."/>
            <person name="Sato H."/>
            <person name="Tonouchi N."/>
        </authorList>
    </citation>
    <scope>NUCLEOTIDE SEQUENCE</scope>
    <source>
        <strain evidence="6">NBRC 32176</strain>
    </source>
</reference>
<organism evidence="6 7">
    <name type="scientific">Phytophthora lilii</name>
    <dbReference type="NCBI Taxonomy" id="2077276"/>
    <lineage>
        <taxon>Eukaryota</taxon>
        <taxon>Sar</taxon>
        <taxon>Stramenopiles</taxon>
        <taxon>Oomycota</taxon>
        <taxon>Peronosporomycetes</taxon>
        <taxon>Peronosporales</taxon>
        <taxon>Peronosporaceae</taxon>
        <taxon>Phytophthora</taxon>
    </lineage>
</organism>
<evidence type="ECO:0000313" key="6">
    <source>
        <dbReference type="EMBL" id="GMF25871.1"/>
    </source>
</evidence>
<dbReference type="GO" id="GO:0033260">
    <property type="term" value="P:nuclear DNA replication"/>
    <property type="evidence" value="ECO:0007669"/>
    <property type="project" value="TreeGrafter"/>
</dbReference>
<evidence type="ECO:0000256" key="2">
    <source>
        <dbReference type="ARBA" id="ARBA00022473"/>
    </source>
</evidence>
<protein>
    <submittedName>
        <fullName evidence="6">Unnamed protein product</fullName>
    </submittedName>
</protein>
<dbReference type="Proteomes" id="UP001165083">
    <property type="component" value="Unassembled WGS sequence"/>
</dbReference>
<dbReference type="PANTHER" id="PTHR12972">
    <property type="entry name" value="DOWNSTREAM NEIGHBOR OF SON"/>
    <property type="match status" value="1"/>
</dbReference>
<dbReference type="EMBL" id="BSXW01000575">
    <property type="protein sequence ID" value="GMF25871.1"/>
    <property type="molecule type" value="Genomic_DNA"/>
</dbReference>
<proteinExistence type="inferred from homology"/>
<keyword evidence="2" id="KW-0217">Developmental protein</keyword>
<feature type="region of interest" description="Disordered" evidence="5">
    <location>
        <begin position="321"/>
        <end position="342"/>
    </location>
</feature>
<gene>
    <name evidence="6" type="ORF">Plil01_001072300</name>
</gene>
<evidence type="ECO:0000313" key="7">
    <source>
        <dbReference type="Proteomes" id="UP001165083"/>
    </source>
</evidence>
<keyword evidence="3" id="KW-0539">Nucleus</keyword>
<comment type="similarity">
    <text evidence="4">Belongs to the DONSON family.</text>
</comment>
<comment type="subcellular location">
    <subcellularLocation>
        <location evidence="1">Nucleus</location>
    </subcellularLocation>
</comment>
<accession>A0A9W6X1D3</accession>
<feature type="region of interest" description="Disordered" evidence="5">
    <location>
        <begin position="1"/>
        <end position="58"/>
    </location>
</feature>
<evidence type="ECO:0000256" key="3">
    <source>
        <dbReference type="ARBA" id="ARBA00023242"/>
    </source>
</evidence>
<keyword evidence="7" id="KW-1185">Reference proteome</keyword>
<dbReference type="OrthoDB" id="534063at2759"/>
<comment type="caution">
    <text evidence="6">The sequence shown here is derived from an EMBL/GenBank/DDBJ whole genome shotgun (WGS) entry which is preliminary data.</text>
</comment>
<name>A0A9W6X1D3_9STRA</name>
<feature type="compositionally biased region" description="Acidic residues" evidence="5">
    <location>
        <begin position="323"/>
        <end position="332"/>
    </location>
</feature>
<dbReference type="PANTHER" id="PTHR12972:SF0">
    <property type="entry name" value="PROTEIN DOWNSTREAM NEIGHBOR OF SON"/>
    <property type="match status" value="1"/>
</dbReference>
<evidence type="ECO:0000256" key="1">
    <source>
        <dbReference type="ARBA" id="ARBA00004123"/>
    </source>
</evidence>